<dbReference type="HOGENOM" id="CLU_587511_0_0_0"/>
<dbReference type="PANTHER" id="PTHR11986:SF79">
    <property type="entry name" value="ACETYLORNITHINE AMINOTRANSFERASE, MITOCHONDRIAL"/>
    <property type="match status" value="1"/>
</dbReference>
<evidence type="ECO:0000256" key="4">
    <source>
        <dbReference type="ARBA" id="ARBA00022898"/>
    </source>
</evidence>
<dbReference type="AlphaFoldDB" id="F0SJR2"/>
<proteinExistence type="inferred from homology"/>
<dbReference type="Pfam" id="PF00202">
    <property type="entry name" value="Aminotran_3"/>
    <property type="match status" value="1"/>
</dbReference>
<evidence type="ECO:0000313" key="6">
    <source>
        <dbReference type="EMBL" id="ADY61900.1"/>
    </source>
</evidence>
<evidence type="ECO:0000256" key="2">
    <source>
        <dbReference type="ARBA" id="ARBA00022576"/>
    </source>
</evidence>
<protein>
    <submittedName>
        <fullName evidence="6">Acetylornithine transaminase</fullName>
        <ecNumber evidence="6">2.6.1.11</ecNumber>
    </submittedName>
</protein>
<dbReference type="SUPFAM" id="SSF53383">
    <property type="entry name" value="PLP-dependent transferases"/>
    <property type="match status" value="1"/>
</dbReference>
<comment type="cofactor">
    <cofactor evidence="1">
        <name>pyridoxal 5'-phosphate</name>
        <dbReference type="ChEBI" id="CHEBI:597326"/>
    </cofactor>
</comment>
<dbReference type="RefSeq" id="WP_013630605.1">
    <property type="nucleotide sequence ID" value="NC_015174.1"/>
</dbReference>
<sequence length="464" mass="50591">MTTDLPVSDIFQDPRLSDALATIRQVVTDHQQQLTGPGPADLERIADYEKLLAQMSELRGGALYYPYLGTGLGNGALVQLADGSVKYDMITGIGVHVFGHSNAGLIEAIVRGAVSDSVMQGNLQQNLDSMRLCRLLTHLACDSGAGLKHCFLSTSGATANENALKMMLQARSPASRILAFDNCFSGRTLALSQITDRPNNRQGMPTTLAVDYIPFYDANDPEGSIARSVAELQKLLERYPGQHAGMIAELIQGEGGYYPAPREFFVQVFDLLRKHGIFIFLDEVQTFGRTDRFFAFQSLGLDAYADVVSIGKMSQVCATLFIEELKPGPGLISQTFTGATSSIHAALYVLEQFQEQGLLGEHGRTAQIHERFRGHFERMSAEHPELISGPWGQGGMIAFTAFDGSGEKTKAFLHELFSQGVIAFPAGANPTRVRMLPPLLVVTDDEIDDVCRIIGETLQAEARK</sequence>
<dbReference type="GO" id="GO:0030170">
    <property type="term" value="F:pyridoxal phosphate binding"/>
    <property type="evidence" value="ECO:0007669"/>
    <property type="project" value="InterPro"/>
</dbReference>
<dbReference type="InterPro" id="IPR015424">
    <property type="entry name" value="PyrdxlP-dep_Trfase"/>
</dbReference>
<dbReference type="GO" id="GO:0003992">
    <property type="term" value="F:N2-acetyl-L-ornithine:2-oxoglutarate 5-aminotransferase activity"/>
    <property type="evidence" value="ECO:0007669"/>
    <property type="project" value="UniProtKB-EC"/>
</dbReference>
<dbReference type="Proteomes" id="UP000006860">
    <property type="component" value="Chromosome"/>
</dbReference>
<dbReference type="InterPro" id="IPR015421">
    <property type="entry name" value="PyrdxlP-dep_Trfase_major"/>
</dbReference>
<dbReference type="Gene3D" id="3.40.640.10">
    <property type="entry name" value="Type I PLP-dependent aspartate aminotransferase-like (Major domain)"/>
    <property type="match status" value="1"/>
</dbReference>
<keyword evidence="3 6" id="KW-0808">Transferase</keyword>
<dbReference type="PIRSF" id="PIRSF000521">
    <property type="entry name" value="Transaminase_4ab_Lys_Orn"/>
    <property type="match status" value="1"/>
</dbReference>
<dbReference type="OrthoDB" id="241503at2"/>
<dbReference type="eggNOG" id="COG0160">
    <property type="taxonomic scope" value="Bacteria"/>
</dbReference>
<evidence type="ECO:0000256" key="3">
    <source>
        <dbReference type="ARBA" id="ARBA00022679"/>
    </source>
</evidence>
<keyword evidence="2 6" id="KW-0032">Aminotransferase</keyword>
<evidence type="ECO:0000256" key="5">
    <source>
        <dbReference type="RuleBase" id="RU003560"/>
    </source>
</evidence>
<dbReference type="STRING" id="756272.Plabr_4327"/>
<reference evidence="7" key="1">
    <citation type="submission" date="2011-02" db="EMBL/GenBank/DDBJ databases">
        <title>The complete genome of Planctomyces brasiliensis DSM 5305.</title>
        <authorList>
            <person name="Lucas S."/>
            <person name="Copeland A."/>
            <person name="Lapidus A."/>
            <person name="Bruce D."/>
            <person name="Goodwin L."/>
            <person name="Pitluck S."/>
            <person name="Kyrpides N."/>
            <person name="Mavromatis K."/>
            <person name="Pagani I."/>
            <person name="Ivanova N."/>
            <person name="Ovchinnikova G."/>
            <person name="Lu M."/>
            <person name="Detter J.C."/>
            <person name="Han C."/>
            <person name="Land M."/>
            <person name="Hauser L."/>
            <person name="Markowitz V."/>
            <person name="Cheng J.-F."/>
            <person name="Hugenholtz P."/>
            <person name="Woyke T."/>
            <person name="Wu D."/>
            <person name="Tindall B."/>
            <person name="Pomrenke H.G."/>
            <person name="Brambilla E."/>
            <person name="Klenk H.-P."/>
            <person name="Eisen J.A."/>
        </authorList>
    </citation>
    <scope>NUCLEOTIDE SEQUENCE [LARGE SCALE GENOMIC DNA]</scope>
    <source>
        <strain evidence="7">ATCC 49424 / DSM 5305 / JCM 21570 / NBRC 103401 / IFAM 1448</strain>
    </source>
</reference>
<dbReference type="GO" id="GO:0042802">
    <property type="term" value="F:identical protein binding"/>
    <property type="evidence" value="ECO:0007669"/>
    <property type="project" value="TreeGrafter"/>
</dbReference>
<keyword evidence="7" id="KW-1185">Reference proteome</keyword>
<dbReference type="EMBL" id="CP002546">
    <property type="protein sequence ID" value="ADY61900.1"/>
    <property type="molecule type" value="Genomic_DNA"/>
</dbReference>
<dbReference type="EC" id="2.6.1.11" evidence="6"/>
<comment type="similarity">
    <text evidence="5">Belongs to the class-III pyridoxal-phosphate-dependent aminotransferase family.</text>
</comment>
<keyword evidence="4 5" id="KW-0663">Pyridoxal phosphate</keyword>
<gene>
    <name evidence="6" type="ordered locus">Plabr_4327</name>
</gene>
<evidence type="ECO:0000256" key="1">
    <source>
        <dbReference type="ARBA" id="ARBA00001933"/>
    </source>
</evidence>
<dbReference type="Gene3D" id="3.90.1150.10">
    <property type="entry name" value="Aspartate Aminotransferase, domain 1"/>
    <property type="match status" value="1"/>
</dbReference>
<dbReference type="InterPro" id="IPR015422">
    <property type="entry name" value="PyrdxlP-dep_Trfase_small"/>
</dbReference>
<organism evidence="6 7">
    <name type="scientific">Rubinisphaera brasiliensis (strain ATCC 49424 / DSM 5305 / JCM 21570 / IAM 15109 / NBRC 103401 / IFAM 1448)</name>
    <name type="common">Planctomyces brasiliensis</name>
    <dbReference type="NCBI Taxonomy" id="756272"/>
    <lineage>
        <taxon>Bacteria</taxon>
        <taxon>Pseudomonadati</taxon>
        <taxon>Planctomycetota</taxon>
        <taxon>Planctomycetia</taxon>
        <taxon>Planctomycetales</taxon>
        <taxon>Planctomycetaceae</taxon>
        <taxon>Rubinisphaera</taxon>
    </lineage>
</organism>
<dbReference type="PANTHER" id="PTHR11986">
    <property type="entry name" value="AMINOTRANSFERASE CLASS III"/>
    <property type="match status" value="1"/>
</dbReference>
<name>F0SJR2_RUBBR</name>
<dbReference type="InterPro" id="IPR005814">
    <property type="entry name" value="Aminotrans_3"/>
</dbReference>
<dbReference type="InterPro" id="IPR050103">
    <property type="entry name" value="Class-III_PLP-dep_AT"/>
</dbReference>
<dbReference type="KEGG" id="pbs:Plabr_4327"/>
<accession>F0SJR2</accession>
<evidence type="ECO:0000313" key="7">
    <source>
        <dbReference type="Proteomes" id="UP000006860"/>
    </source>
</evidence>